<evidence type="ECO:0000313" key="3">
    <source>
        <dbReference type="EMBL" id="REF30163.1"/>
    </source>
</evidence>
<feature type="transmembrane region" description="Helical" evidence="2">
    <location>
        <begin position="146"/>
        <end position="172"/>
    </location>
</feature>
<feature type="transmembrane region" description="Helical" evidence="2">
    <location>
        <begin position="251"/>
        <end position="269"/>
    </location>
</feature>
<name>A0A3D9UP11_9MICO</name>
<feature type="transmembrane region" description="Helical" evidence="2">
    <location>
        <begin position="179"/>
        <end position="201"/>
    </location>
</feature>
<protein>
    <submittedName>
        <fullName evidence="3">Uncharacterized protein</fullName>
    </submittedName>
</protein>
<evidence type="ECO:0000256" key="1">
    <source>
        <dbReference type="SAM" id="MobiDB-lite"/>
    </source>
</evidence>
<dbReference type="EMBL" id="QTUA01000001">
    <property type="protein sequence ID" value="REF30163.1"/>
    <property type="molecule type" value="Genomic_DNA"/>
</dbReference>
<accession>A0A3D9UP11</accession>
<evidence type="ECO:0000256" key="2">
    <source>
        <dbReference type="SAM" id="Phobius"/>
    </source>
</evidence>
<feature type="region of interest" description="Disordered" evidence="1">
    <location>
        <begin position="1"/>
        <end position="20"/>
    </location>
</feature>
<comment type="caution">
    <text evidence="3">The sequence shown here is derived from an EMBL/GenBank/DDBJ whole genome shotgun (WGS) entry which is preliminary data.</text>
</comment>
<reference evidence="3 4" key="1">
    <citation type="submission" date="2018-08" db="EMBL/GenBank/DDBJ databases">
        <title>Sequencing the genomes of 1000 actinobacteria strains.</title>
        <authorList>
            <person name="Klenk H.-P."/>
        </authorList>
    </citation>
    <scope>NUCLEOTIDE SEQUENCE [LARGE SCALE GENOMIC DNA]</scope>
    <source>
        <strain evidence="3 4">DSM 22967</strain>
    </source>
</reference>
<dbReference type="Proteomes" id="UP000256253">
    <property type="component" value="Unassembled WGS sequence"/>
</dbReference>
<sequence length="401" mass="41240">MPGVHYKTRRTRRALGSRRRRSLMRPSRLIFLTSTAAISALIGGAFTVAAVQRGVVWSREGGVAFYLLEGLTWFLSTASAVSACALTQGVVASVRARAGAPGGRTTRLFASAVAATTMATVTGILIAAFALWAVNLFTVGPGVPSAHLLLLMHTVCAVEAAAAVGATVGIVWPHRLAPAVSGAAIFITAMVPIGGLSDFFAPTASSVTLIGTTPNLEKVGWHVLIAVLVSTACWLALLTADASQLRQRSRAAVAVASAAVVGLGVATTMRSASATEQFDAVAHPVVGACASEQGFEFCTARGSGYEPSSSLRAMLPYLVQMEHAGLRPIARYRQVGGSTTSTPPSIGAVVTAGLPSTEPAVSVSDFLPSLVNPSLCAEYRADSPPNLEISSGVGVDGRVVN</sequence>
<keyword evidence="4" id="KW-1185">Reference proteome</keyword>
<gene>
    <name evidence="3" type="ORF">DFJ65_1157</name>
</gene>
<feature type="transmembrane region" description="Helical" evidence="2">
    <location>
        <begin position="108"/>
        <end position="134"/>
    </location>
</feature>
<keyword evidence="2" id="KW-0472">Membrane</keyword>
<keyword evidence="2" id="KW-1133">Transmembrane helix</keyword>
<proteinExistence type="predicted"/>
<evidence type="ECO:0000313" key="4">
    <source>
        <dbReference type="Proteomes" id="UP000256253"/>
    </source>
</evidence>
<feature type="transmembrane region" description="Helical" evidence="2">
    <location>
        <begin position="221"/>
        <end position="239"/>
    </location>
</feature>
<feature type="transmembrane region" description="Helical" evidence="2">
    <location>
        <begin position="73"/>
        <end position="96"/>
    </location>
</feature>
<organism evidence="3 4">
    <name type="scientific">Calidifontibacter indicus</name>
    <dbReference type="NCBI Taxonomy" id="419650"/>
    <lineage>
        <taxon>Bacteria</taxon>
        <taxon>Bacillati</taxon>
        <taxon>Actinomycetota</taxon>
        <taxon>Actinomycetes</taxon>
        <taxon>Micrococcales</taxon>
        <taxon>Dermacoccaceae</taxon>
        <taxon>Calidifontibacter</taxon>
    </lineage>
</organism>
<keyword evidence="2" id="KW-0812">Transmembrane</keyword>
<dbReference type="AlphaFoldDB" id="A0A3D9UP11"/>